<keyword evidence="5" id="KW-1185">Reference proteome</keyword>
<organism evidence="4 5">
    <name type="scientific">Papiliotrema laurentii</name>
    <name type="common">Cryptococcus laurentii</name>
    <dbReference type="NCBI Taxonomy" id="5418"/>
    <lineage>
        <taxon>Eukaryota</taxon>
        <taxon>Fungi</taxon>
        <taxon>Dikarya</taxon>
        <taxon>Basidiomycota</taxon>
        <taxon>Agaricomycotina</taxon>
        <taxon>Tremellomycetes</taxon>
        <taxon>Tremellales</taxon>
        <taxon>Rhynchogastremaceae</taxon>
        <taxon>Papiliotrema</taxon>
    </lineage>
</organism>
<evidence type="ECO:0000256" key="1">
    <source>
        <dbReference type="SAM" id="MobiDB-lite"/>
    </source>
</evidence>
<evidence type="ECO:0000256" key="3">
    <source>
        <dbReference type="SAM" id="SignalP"/>
    </source>
</evidence>
<gene>
    <name evidence="4" type="ORF">DB88DRAFT_508865</name>
</gene>
<reference evidence="4" key="1">
    <citation type="submission" date="2023-02" db="EMBL/GenBank/DDBJ databases">
        <title>Identification and recombinant expression of a fungal hydrolase from Papiliotrema laurentii that hydrolyzes apple cutin and clears colloidal polyester polyurethane.</title>
        <authorList>
            <consortium name="DOE Joint Genome Institute"/>
            <person name="Roman V.A."/>
            <person name="Bojanowski C."/>
            <person name="Crable B.R."/>
            <person name="Wagner D.N."/>
            <person name="Hung C.S."/>
            <person name="Nadeau L.J."/>
            <person name="Schratz L."/>
            <person name="Haridas S."/>
            <person name="Pangilinan J."/>
            <person name="Lipzen A."/>
            <person name="Na H."/>
            <person name="Yan M."/>
            <person name="Ng V."/>
            <person name="Grigoriev I.V."/>
            <person name="Spatafora J.W."/>
            <person name="Barlow D."/>
            <person name="Biffinger J."/>
            <person name="Kelley-Loughnane N."/>
            <person name="Varaljay V.A."/>
            <person name="Crookes-Goodson W.J."/>
        </authorList>
    </citation>
    <scope>NUCLEOTIDE SEQUENCE</scope>
    <source>
        <strain evidence="4">5307AH</strain>
    </source>
</reference>
<feature type="signal peptide" evidence="3">
    <location>
        <begin position="1"/>
        <end position="22"/>
    </location>
</feature>
<proteinExistence type="predicted"/>
<keyword evidence="2" id="KW-0812">Transmembrane</keyword>
<evidence type="ECO:0000256" key="2">
    <source>
        <dbReference type="SAM" id="Phobius"/>
    </source>
</evidence>
<feature type="transmembrane region" description="Helical" evidence="2">
    <location>
        <begin position="384"/>
        <end position="407"/>
    </location>
</feature>
<feature type="transmembrane region" description="Helical" evidence="2">
    <location>
        <begin position="419"/>
        <end position="437"/>
    </location>
</feature>
<feature type="transmembrane region" description="Helical" evidence="2">
    <location>
        <begin position="358"/>
        <end position="378"/>
    </location>
</feature>
<protein>
    <submittedName>
        <fullName evidence="4">Uncharacterized protein</fullName>
    </submittedName>
</protein>
<name>A0AAD9FVD6_PAPLA</name>
<sequence length="655" mass="73201">MRLCKTLWSCLVLVTSLPLARALTEYEALVTVKRFADHFLSPANVAEGRTINSTLFAEDVKGTVDLSAKLVAAVQMFGLFVQNDLDQTDPSPFGVPLAYNISHVVVQHGYIASSTIFDFFYRSLNRSFPIQLDAFILVNEAQQIQQYDMVFRRWGWATDTIIPLLIPHMAERINVTSTNETDILQQYLIQKVCKASATYCQGDDQQYESYEACTAFLLTRPLGQWYRMGEDNLVCRHLHVPMLSLRPRVHCPHIGPTGGDMCIDRDYATVATMDHFPLGWMAPKIRTPENAAEVSQVKAPDGGSLDPLVEIAMSSGSMHSWDPSIYRISLFGHFFGYYLCAHLLQFFPTLSLEHQKNVVMYTMNVIVTAIALGLQLAATPALGGVYRLWGIECLRACGAIVSSLYIFELVYRLHVRLPLVVHHFLTIFAICWTVALFEYTSSMSYMVSATIWLFQATTEQPTFLGLLGYRMGWSRELVSWLLKISSLQTFVVKAASAIGLMVYWGFKQNYAYRPIDVAWSVLLFISAFGLMATQVWGSYVTYAIALRIDRQISPSRRDDFSKVGLAAHSAGTDMSRSSSFKGLSASAATSSLVMHELAHGDPRPPLASDEPHACHRQAQTPSPESSKSDARPGRVPLPASEGLKGDRQHQEQWQA</sequence>
<feature type="chain" id="PRO_5042020457" evidence="3">
    <location>
        <begin position="23"/>
        <end position="655"/>
    </location>
</feature>
<keyword evidence="3" id="KW-0732">Signal</keyword>
<evidence type="ECO:0000313" key="4">
    <source>
        <dbReference type="EMBL" id="KAK1926788.1"/>
    </source>
</evidence>
<dbReference type="AlphaFoldDB" id="A0AAD9FVD6"/>
<comment type="caution">
    <text evidence="4">The sequence shown here is derived from an EMBL/GenBank/DDBJ whole genome shotgun (WGS) entry which is preliminary data.</text>
</comment>
<accession>A0AAD9FVD6</accession>
<keyword evidence="2" id="KW-1133">Transmembrane helix</keyword>
<keyword evidence="2" id="KW-0472">Membrane</keyword>
<feature type="compositionally biased region" description="Basic and acidic residues" evidence="1">
    <location>
        <begin position="643"/>
        <end position="655"/>
    </location>
</feature>
<dbReference type="Proteomes" id="UP001182556">
    <property type="component" value="Unassembled WGS sequence"/>
</dbReference>
<feature type="region of interest" description="Disordered" evidence="1">
    <location>
        <begin position="598"/>
        <end position="655"/>
    </location>
</feature>
<feature type="transmembrane region" description="Helical" evidence="2">
    <location>
        <begin position="518"/>
        <end position="546"/>
    </location>
</feature>
<feature type="transmembrane region" description="Helical" evidence="2">
    <location>
        <begin position="325"/>
        <end position="346"/>
    </location>
</feature>
<feature type="transmembrane region" description="Helical" evidence="2">
    <location>
        <begin position="490"/>
        <end position="506"/>
    </location>
</feature>
<evidence type="ECO:0000313" key="5">
    <source>
        <dbReference type="Proteomes" id="UP001182556"/>
    </source>
</evidence>
<dbReference type="EMBL" id="JAODAN010000002">
    <property type="protein sequence ID" value="KAK1926788.1"/>
    <property type="molecule type" value="Genomic_DNA"/>
</dbReference>